<evidence type="ECO:0000259" key="2">
    <source>
        <dbReference type="Pfam" id="PF05239"/>
    </source>
</evidence>
<dbReference type="Pfam" id="PF05239">
    <property type="entry name" value="PRC"/>
    <property type="match status" value="1"/>
</dbReference>
<dbReference type="Proteomes" id="UP001206128">
    <property type="component" value="Unassembled WGS sequence"/>
</dbReference>
<keyword evidence="4" id="KW-1185">Reference proteome</keyword>
<proteinExistence type="predicted"/>
<accession>A0AAE3KMT6</accession>
<feature type="compositionally biased region" description="Low complexity" evidence="1">
    <location>
        <begin position="138"/>
        <end position="168"/>
    </location>
</feature>
<dbReference type="InterPro" id="IPR011033">
    <property type="entry name" value="PRC_barrel-like_sf"/>
</dbReference>
<dbReference type="SUPFAM" id="SSF50346">
    <property type="entry name" value="PRC-barrel domain"/>
    <property type="match status" value="1"/>
</dbReference>
<feature type="domain" description="PRC-barrel" evidence="2">
    <location>
        <begin position="9"/>
        <end position="75"/>
    </location>
</feature>
<feature type="region of interest" description="Disordered" evidence="1">
    <location>
        <begin position="108"/>
        <end position="201"/>
    </location>
</feature>
<dbReference type="EMBL" id="JAMTCK010000012">
    <property type="protein sequence ID" value="MCP2167993.1"/>
    <property type="molecule type" value="Genomic_DNA"/>
</dbReference>
<reference evidence="3" key="1">
    <citation type="submission" date="2022-06" db="EMBL/GenBank/DDBJ databases">
        <title>Genomic Encyclopedia of Archaeal and Bacterial Type Strains, Phase II (KMG-II): from individual species to whole genera.</title>
        <authorList>
            <person name="Goeker M."/>
        </authorList>
    </citation>
    <scope>NUCLEOTIDE SEQUENCE</scope>
    <source>
        <strain evidence="3">DSM 43935</strain>
    </source>
</reference>
<dbReference type="GO" id="GO:0019684">
    <property type="term" value="P:photosynthesis, light reaction"/>
    <property type="evidence" value="ECO:0007669"/>
    <property type="project" value="InterPro"/>
</dbReference>
<evidence type="ECO:0000313" key="4">
    <source>
        <dbReference type="Proteomes" id="UP001206128"/>
    </source>
</evidence>
<name>A0AAE3KMT6_9PSEU</name>
<dbReference type="InterPro" id="IPR014747">
    <property type="entry name" value="Bac_photo_RC_H_C"/>
</dbReference>
<evidence type="ECO:0000256" key="1">
    <source>
        <dbReference type="SAM" id="MobiDB-lite"/>
    </source>
</evidence>
<gene>
    <name evidence="3" type="ORF">LX83_004867</name>
</gene>
<feature type="compositionally biased region" description="Low complexity" evidence="1">
    <location>
        <begin position="110"/>
        <end position="124"/>
    </location>
</feature>
<dbReference type="InterPro" id="IPR027275">
    <property type="entry name" value="PRC-brl_dom"/>
</dbReference>
<dbReference type="RefSeq" id="WP_253775419.1">
    <property type="nucleotide sequence ID" value="NZ_JAMTCK010000012.1"/>
</dbReference>
<sequence length="201" mass="21778">MIDRKLVPQIFHDQVYDPAGHRLGRIEQVYLDDRSGEPVWASVRRFALFGHGDAFVPIDQAEVRGNTVRVPVHRSQVRSAPRVQAEGGHMSGQQEQELYDYYGVAYPSVPTQQGRAPGQQAPGAPQGPPPAGGGPETGGQAATGRAADVGRQAGPTQQPGPGQQPDAGQQGGRHGWFARHGQQGRHERGVPQTKWQRRHQG</sequence>
<organism evidence="3 4">
    <name type="scientific">Goodfellowiella coeruleoviolacea</name>
    <dbReference type="NCBI Taxonomy" id="334858"/>
    <lineage>
        <taxon>Bacteria</taxon>
        <taxon>Bacillati</taxon>
        <taxon>Actinomycetota</taxon>
        <taxon>Actinomycetes</taxon>
        <taxon>Pseudonocardiales</taxon>
        <taxon>Pseudonocardiaceae</taxon>
        <taxon>Goodfellowiella</taxon>
    </lineage>
</organism>
<comment type="caution">
    <text evidence="3">The sequence shown here is derived from an EMBL/GenBank/DDBJ whole genome shotgun (WGS) entry which is preliminary data.</text>
</comment>
<dbReference type="Gene3D" id="3.90.50.10">
    <property type="entry name" value="Photosynthetic Reaction Center, subunit H, domain 2"/>
    <property type="match status" value="1"/>
</dbReference>
<dbReference type="AlphaFoldDB" id="A0AAE3KMT6"/>
<dbReference type="GO" id="GO:0030077">
    <property type="term" value="C:plasma membrane light-harvesting complex"/>
    <property type="evidence" value="ECO:0007669"/>
    <property type="project" value="InterPro"/>
</dbReference>
<evidence type="ECO:0000313" key="3">
    <source>
        <dbReference type="EMBL" id="MCP2167993.1"/>
    </source>
</evidence>
<protein>
    <submittedName>
        <fullName evidence="3">PRC-barrel domain-containing protein</fullName>
    </submittedName>
</protein>